<reference evidence="5 6" key="1">
    <citation type="submission" date="2019-03" db="EMBL/GenBank/DDBJ databases">
        <title>Genomic Encyclopedia of Type Strains, Phase IV (KMG-IV): sequencing the most valuable type-strain genomes for metagenomic binning, comparative biology and taxonomic classification.</title>
        <authorList>
            <person name="Goeker M."/>
        </authorList>
    </citation>
    <scope>NUCLEOTIDE SEQUENCE [LARGE SCALE GENOMIC DNA]</scope>
    <source>
        <strain evidence="5 6">DSM 16326</strain>
    </source>
</reference>
<organism evidence="5 6">
    <name type="scientific">Thiohalophilus thiocyanatoxydans</name>
    <dbReference type="NCBI Taxonomy" id="381308"/>
    <lineage>
        <taxon>Bacteria</taxon>
        <taxon>Pseudomonadati</taxon>
        <taxon>Pseudomonadota</taxon>
        <taxon>Gammaproteobacteria</taxon>
        <taxon>Thiohalomonadales</taxon>
        <taxon>Thiohalophilaceae</taxon>
        <taxon>Thiohalophilus</taxon>
    </lineage>
</organism>
<dbReference type="PIRSF" id="PIRSF003113">
    <property type="entry name" value="BolA"/>
    <property type="match status" value="1"/>
</dbReference>
<dbReference type="InterPro" id="IPR002634">
    <property type="entry name" value="BolA"/>
</dbReference>
<dbReference type="Proteomes" id="UP000294914">
    <property type="component" value="Unassembled WGS sequence"/>
</dbReference>
<accession>A0A4R8IP74</accession>
<evidence type="ECO:0000256" key="3">
    <source>
        <dbReference type="RuleBase" id="RU003860"/>
    </source>
</evidence>
<dbReference type="PANTHER" id="PTHR46229">
    <property type="entry name" value="BOLA TRANSCRIPTION REGULATOR"/>
    <property type="match status" value="1"/>
</dbReference>
<dbReference type="FunFam" id="3.30.300.90:FF:000001">
    <property type="entry name" value="Transcriptional regulator BolA"/>
    <property type="match status" value="1"/>
</dbReference>
<comment type="similarity">
    <text evidence="1 3">Belongs to the BolA/IbaG family.</text>
</comment>
<proteinExistence type="inferred from homology"/>
<dbReference type="Pfam" id="PF01722">
    <property type="entry name" value="BolA"/>
    <property type="match status" value="1"/>
</dbReference>
<evidence type="ECO:0000256" key="2">
    <source>
        <dbReference type="ARBA" id="ARBA00074073"/>
    </source>
</evidence>
<dbReference type="RefSeq" id="WP_134085035.1">
    <property type="nucleotide sequence ID" value="NZ_SOQX01000008.1"/>
</dbReference>
<feature type="region of interest" description="Disordered" evidence="4">
    <location>
        <begin position="83"/>
        <end position="102"/>
    </location>
</feature>
<dbReference type="Gene3D" id="3.30.300.90">
    <property type="entry name" value="BolA-like"/>
    <property type="match status" value="1"/>
</dbReference>
<protein>
    <recommendedName>
        <fullName evidence="2">DNA-binding transcriptional regulator BolA</fullName>
    </recommendedName>
</protein>
<dbReference type="OrthoDB" id="9801469at2"/>
<gene>
    <name evidence="5" type="ORF">EDC23_2506</name>
</gene>
<evidence type="ECO:0000313" key="6">
    <source>
        <dbReference type="Proteomes" id="UP000294914"/>
    </source>
</evidence>
<evidence type="ECO:0000313" key="5">
    <source>
        <dbReference type="EMBL" id="TDX99296.1"/>
    </source>
</evidence>
<sequence>MSMQAVIEEKLSQQIHPAHLQVINESDNHNVPPGSESHFKVVIVADSFDGKPLIARHRMINEVLAEELQNKIHALALHTYAPDEWQETGQAPDSPPCHGGGK</sequence>
<evidence type="ECO:0000256" key="4">
    <source>
        <dbReference type="SAM" id="MobiDB-lite"/>
    </source>
</evidence>
<dbReference type="InterPro" id="IPR050961">
    <property type="entry name" value="BolA/IbaG_stress_morph_reg"/>
</dbReference>
<dbReference type="AlphaFoldDB" id="A0A4R8IP74"/>
<dbReference type="PANTHER" id="PTHR46229:SF2">
    <property type="entry name" value="BOLA-LIKE PROTEIN 1"/>
    <property type="match status" value="1"/>
</dbReference>
<dbReference type="SUPFAM" id="SSF82657">
    <property type="entry name" value="BolA-like"/>
    <property type="match status" value="1"/>
</dbReference>
<keyword evidence="6" id="KW-1185">Reference proteome</keyword>
<name>A0A4R8IP74_9GAMM</name>
<dbReference type="GO" id="GO:1990229">
    <property type="term" value="C:iron-sulfur cluster assembly complex"/>
    <property type="evidence" value="ECO:0007669"/>
    <property type="project" value="UniProtKB-ARBA"/>
</dbReference>
<comment type="caution">
    <text evidence="5">The sequence shown here is derived from an EMBL/GenBank/DDBJ whole genome shotgun (WGS) entry which is preliminary data.</text>
</comment>
<dbReference type="InterPro" id="IPR036065">
    <property type="entry name" value="BolA-like_sf"/>
</dbReference>
<dbReference type="EMBL" id="SOQX01000008">
    <property type="protein sequence ID" value="TDX99296.1"/>
    <property type="molecule type" value="Genomic_DNA"/>
</dbReference>
<evidence type="ECO:0000256" key="1">
    <source>
        <dbReference type="ARBA" id="ARBA00005578"/>
    </source>
</evidence>